<comment type="caution">
    <text evidence="2">The sequence shown here is derived from an EMBL/GenBank/DDBJ whole genome shotgun (WGS) entry which is preliminary data.</text>
</comment>
<protein>
    <submittedName>
        <fullName evidence="2">Uncharacterized protein</fullName>
    </submittedName>
</protein>
<evidence type="ECO:0000313" key="2">
    <source>
        <dbReference type="EMBL" id="KAL3655177.1"/>
    </source>
</evidence>
<dbReference type="AlphaFoldDB" id="A0ABD3EN47"/>
<sequence>MDRPQAHAHRRRSFTGSPNRTESLVPKLDSAFLSAHPQ</sequence>
<dbReference type="EMBL" id="JAVIJP010000002">
    <property type="protein sequence ID" value="KAL3655177.1"/>
    <property type="molecule type" value="Genomic_DNA"/>
</dbReference>
<name>A0ABD3EN47_9LAMI</name>
<gene>
    <name evidence="2" type="ORF">CASFOL_000963</name>
</gene>
<evidence type="ECO:0000256" key="1">
    <source>
        <dbReference type="SAM" id="MobiDB-lite"/>
    </source>
</evidence>
<feature type="compositionally biased region" description="Basic residues" evidence="1">
    <location>
        <begin position="1"/>
        <end position="13"/>
    </location>
</feature>
<proteinExistence type="predicted"/>
<dbReference type="Proteomes" id="UP001632038">
    <property type="component" value="Unassembled WGS sequence"/>
</dbReference>
<organism evidence="2 3">
    <name type="scientific">Castilleja foliolosa</name>
    <dbReference type="NCBI Taxonomy" id="1961234"/>
    <lineage>
        <taxon>Eukaryota</taxon>
        <taxon>Viridiplantae</taxon>
        <taxon>Streptophyta</taxon>
        <taxon>Embryophyta</taxon>
        <taxon>Tracheophyta</taxon>
        <taxon>Spermatophyta</taxon>
        <taxon>Magnoliopsida</taxon>
        <taxon>eudicotyledons</taxon>
        <taxon>Gunneridae</taxon>
        <taxon>Pentapetalae</taxon>
        <taxon>asterids</taxon>
        <taxon>lamiids</taxon>
        <taxon>Lamiales</taxon>
        <taxon>Orobanchaceae</taxon>
        <taxon>Pedicularideae</taxon>
        <taxon>Castillejinae</taxon>
        <taxon>Castilleja</taxon>
    </lineage>
</organism>
<feature type="region of interest" description="Disordered" evidence="1">
    <location>
        <begin position="1"/>
        <end position="38"/>
    </location>
</feature>
<evidence type="ECO:0000313" key="3">
    <source>
        <dbReference type="Proteomes" id="UP001632038"/>
    </source>
</evidence>
<reference evidence="3" key="1">
    <citation type="journal article" date="2024" name="IScience">
        <title>Strigolactones Initiate the Formation of Haustorium-like Structures in Castilleja.</title>
        <authorList>
            <person name="Buerger M."/>
            <person name="Peterson D."/>
            <person name="Chory J."/>
        </authorList>
    </citation>
    <scope>NUCLEOTIDE SEQUENCE [LARGE SCALE GENOMIC DNA]</scope>
</reference>
<keyword evidence="3" id="KW-1185">Reference proteome</keyword>
<accession>A0ABD3EN47</accession>